<dbReference type="Gene3D" id="3.55.50.30">
    <property type="match status" value="1"/>
</dbReference>
<protein>
    <submittedName>
        <fullName evidence="3">FecR domain-containing protein</fullName>
    </submittedName>
</protein>
<name>A0ABZ2YJ35_9BACT</name>
<evidence type="ECO:0000259" key="1">
    <source>
        <dbReference type="Pfam" id="PF04773"/>
    </source>
</evidence>
<reference evidence="4" key="1">
    <citation type="submission" date="2024-03" db="EMBL/GenBank/DDBJ databases">
        <title>Chitinophaga horti sp. nov., isolated from garden soil.</title>
        <authorList>
            <person name="Lee D.S."/>
            <person name="Han D.M."/>
            <person name="Baek J.H."/>
            <person name="Choi D.G."/>
            <person name="Jeon J.H."/>
            <person name="Jeon C.O."/>
        </authorList>
    </citation>
    <scope>NUCLEOTIDE SEQUENCE [LARGE SCALE GENOMIC DNA]</scope>
    <source>
        <strain evidence="4">GPA1</strain>
    </source>
</reference>
<dbReference type="InterPro" id="IPR006860">
    <property type="entry name" value="FecR"/>
</dbReference>
<proteinExistence type="predicted"/>
<dbReference type="Pfam" id="PF16344">
    <property type="entry name" value="FecR_C"/>
    <property type="match status" value="1"/>
</dbReference>
<dbReference type="Proteomes" id="UP001485459">
    <property type="component" value="Chromosome"/>
</dbReference>
<feature type="domain" description="FecR protein" evidence="1">
    <location>
        <begin position="45"/>
        <end position="133"/>
    </location>
</feature>
<keyword evidence="4" id="KW-1185">Reference proteome</keyword>
<gene>
    <name evidence="3" type="ORF">WJU16_16530</name>
</gene>
<dbReference type="RefSeq" id="WP_341834586.1">
    <property type="nucleotide sequence ID" value="NZ_CP149822.1"/>
</dbReference>
<accession>A0ABZ2YJ35</accession>
<dbReference type="EMBL" id="CP149822">
    <property type="protein sequence ID" value="WZN39608.1"/>
    <property type="molecule type" value="Genomic_DNA"/>
</dbReference>
<evidence type="ECO:0000259" key="2">
    <source>
        <dbReference type="Pfam" id="PF16344"/>
    </source>
</evidence>
<feature type="domain" description="Protein FecR C-terminal" evidence="2">
    <location>
        <begin position="190"/>
        <end position="258"/>
    </location>
</feature>
<organism evidence="3 4">
    <name type="scientific">Chitinophaga pollutisoli</name>
    <dbReference type="NCBI Taxonomy" id="3133966"/>
    <lineage>
        <taxon>Bacteria</taxon>
        <taxon>Pseudomonadati</taxon>
        <taxon>Bacteroidota</taxon>
        <taxon>Chitinophagia</taxon>
        <taxon>Chitinophagales</taxon>
        <taxon>Chitinophagaceae</taxon>
        <taxon>Chitinophaga</taxon>
    </lineage>
</organism>
<evidence type="ECO:0000313" key="4">
    <source>
        <dbReference type="Proteomes" id="UP001485459"/>
    </source>
</evidence>
<dbReference type="Gene3D" id="2.60.120.1440">
    <property type="match status" value="1"/>
</dbReference>
<dbReference type="InterPro" id="IPR012373">
    <property type="entry name" value="Ferrdict_sens_TM"/>
</dbReference>
<dbReference type="PANTHER" id="PTHR30273:SF2">
    <property type="entry name" value="PROTEIN FECR"/>
    <property type="match status" value="1"/>
</dbReference>
<dbReference type="PANTHER" id="PTHR30273">
    <property type="entry name" value="PERIPLASMIC SIGNAL SENSOR AND SIGMA FACTOR ACTIVATOR FECR-RELATED"/>
    <property type="match status" value="1"/>
</dbReference>
<evidence type="ECO:0000313" key="3">
    <source>
        <dbReference type="EMBL" id="WZN39608.1"/>
    </source>
</evidence>
<dbReference type="Pfam" id="PF04773">
    <property type="entry name" value="FecR"/>
    <property type="match status" value="1"/>
</dbReference>
<sequence length="261" mass="28063">MAHPRGSSHAGGCCGHLVHDAPGNTLAPVAQAPREMPLEVLHNTTGKPLEHRLPDGSDVLLQPGASLQYPIPFNTNTRNITLSGKARFDVAKNPAPFTVSAGKTNTTALGTVFEITSLPGTPTTVLLISGKVKVQTGNSKDVILRPGEQLRYDASLHTVEVTRPETPARKTPAVAQIPPPKETIPTSAIIHFDNTPLTTLFRQIEARENLQVICDPATLRDRYFTGSYNSGKESLDNFLQTIAVLNNLQIRLSGDSLLVSP</sequence>
<dbReference type="InterPro" id="IPR032508">
    <property type="entry name" value="FecR_C"/>
</dbReference>